<dbReference type="Pfam" id="PF00226">
    <property type="entry name" value="DnaJ"/>
    <property type="match status" value="1"/>
</dbReference>
<dbReference type="GO" id="GO:0042026">
    <property type="term" value="P:protein refolding"/>
    <property type="evidence" value="ECO:0007669"/>
    <property type="project" value="TreeGrafter"/>
</dbReference>
<accession>A0A974P1C9</accession>
<dbReference type="EMBL" id="CP068570">
    <property type="protein sequence ID" value="QQZ48898.1"/>
    <property type="molecule type" value="Genomic_DNA"/>
</dbReference>
<dbReference type="PANTHER" id="PTHR43096">
    <property type="entry name" value="DNAJ HOMOLOG 1, MITOCHONDRIAL-RELATED"/>
    <property type="match status" value="1"/>
</dbReference>
<name>A0A974P1C9_9CAUL</name>
<organism evidence="2">
    <name type="scientific">Phenylobacterium glaciei</name>
    <dbReference type="NCBI Taxonomy" id="2803784"/>
    <lineage>
        <taxon>Bacteria</taxon>
        <taxon>Pseudomonadati</taxon>
        <taxon>Pseudomonadota</taxon>
        <taxon>Alphaproteobacteria</taxon>
        <taxon>Caulobacterales</taxon>
        <taxon>Caulobacteraceae</taxon>
        <taxon>Phenylobacterium</taxon>
    </lineage>
</organism>
<dbReference type="SMART" id="SM00271">
    <property type="entry name" value="DnaJ"/>
    <property type="match status" value="1"/>
</dbReference>
<dbReference type="Gene3D" id="1.10.287.110">
    <property type="entry name" value="DnaJ domain"/>
    <property type="match status" value="1"/>
</dbReference>
<protein>
    <submittedName>
        <fullName evidence="2">DnaJ domain-containing protein</fullName>
    </submittedName>
</protein>
<dbReference type="InterPro" id="IPR036869">
    <property type="entry name" value="J_dom_sf"/>
</dbReference>
<gene>
    <name evidence="2" type="ORF">JKL49_16565</name>
</gene>
<evidence type="ECO:0000313" key="2">
    <source>
        <dbReference type="EMBL" id="QQZ48898.1"/>
    </source>
</evidence>
<dbReference type="GO" id="GO:0005737">
    <property type="term" value="C:cytoplasm"/>
    <property type="evidence" value="ECO:0007669"/>
    <property type="project" value="TreeGrafter"/>
</dbReference>
<evidence type="ECO:0000259" key="1">
    <source>
        <dbReference type="PROSITE" id="PS50076"/>
    </source>
</evidence>
<dbReference type="AlphaFoldDB" id="A0A974P1C9"/>
<dbReference type="PANTHER" id="PTHR43096:SF58">
    <property type="entry name" value="CHAPERONE DNAJ-DOMAIN SUPERFAMILY PROTEIN"/>
    <property type="match status" value="1"/>
</dbReference>
<dbReference type="PROSITE" id="PS50076">
    <property type="entry name" value="DNAJ_2"/>
    <property type="match status" value="1"/>
</dbReference>
<dbReference type="InterPro" id="IPR001623">
    <property type="entry name" value="DnaJ_domain"/>
</dbReference>
<feature type="domain" description="J" evidence="1">
    <location>
        <begin position="3"/>
        <end position="69"/>
    </location>
</feature>
<dbReference type="PRINTS" id="PR00625">
    <property type="entry name" value="JDOMAIN"/>
</dbReference>
<sequence>MPNYYEVLGVSARAEDIVIDGAFRALMKRYHPDVAGQGGADLDARVKEITEAYGTLKDPVSRARYDSDLEYRARRSEGSTANTPRRPLRTVRLVFRRLRSGTPAMPSPMALWGWQQS</sequence>
<reference evidence="2" key="1">
    <citation type="submission" date="2021-01" db="EMBL/GenBank/DDBJ databases">
        <title>Genome sequence of Phenylobacterium sp. 20VBR1 isolated from a valley glaceir, Ny-Alesund, Svalbard.</title>
        <authorList>
            <person name="Thomas F.A."/>
            <person name="Krishnan K.P."/>
            <person name="Sinha R.K."/>
        </authorList>
    </citation>
    <scope>NUCLEOTIDE SEQUENCE</scope>
    <source>
        <strain evidence="2">20VBR1</strain>
    </source>
</reference>
<dbReference type="GO" id="GO:0051082">
    <property type="term" value="F:unfolded protein binding"/>
    <property type="evidence" value="ECO:0007669"/>
    <property type="project" value="TreeGrafter"/>
</dbReference>
<dbReference type="SUPFAM" id="SSF46565">
    <property type="entry name" value="Chaperone J-domain"/>
    <property type="match status" value="1"/>
</dbReference>
<dbReference type="CDD" id="cd06257">
    <property type="entry name" value="DnaJ"/>
    <property type="match status" value="1"/>
</dbReference>
<proteinExistence type="predicted"/>